<dbReference type="EMBL" id="JBHSEF010000021">
    <property type="protein sequence ID" value="MFC4354890.1"/>
    <property type="molecule type" value="Genomic_DNA"/>
</dbReference>
<dbReference type="PANTHER" id="PTHR13887:SF41">
    <property type="entry name" value="THIOREDOXIN SUPERFAMILY PROTEIN"/>
    <property type="match status" value="1"/>
</dbReference>
<evidence type="ECO:0000313" key="2">
    <source>
        <dbReference type="EMBL" id="MFC4354890.1"/>
    </source>
</evidence>
<dbReference type="Pfam" id="PF01323">
    <property type="entry name" value="DSBA"/>
    <property type="match status" value="1"/>
</dbReference>
<reference evidence="3" key="1">
    <citation type="journal article" date="2019" name="Int. J. Syst. Evol. Microbiol.">
        <title>The Global Catalogue of Microorganisms (GCM) 10K type strain sequencing project: providing services to taxonomists for standard genome sequencing and annotation.</title>
        <authorList>
            <consortium name="The Broad Institute Genomics Platform"/>
            <consortium name="The Broad Institute Genome Sequencing Center for Infectious Disease"/>
            <person name="Wu L."/>
            <person name="Ma J."/>
        </authorList>
    </citation>
    <scope>NUCLEOTIDE SEQUENCE [LARGE SCALE GENOMIC DNA]</scope>
    <source>
        <strain evidence="3">CCUG 50353</strain>
    </source>
</reference>
<proteinExistence type="predicted"/>
<dbReference type="CDD" id="cd03024">
    <property type="entry name" value="DsbA_FrnE"/>
    <property type="match status" value="1"/>
</dbReference>
<name>A0ABV8UUD9_9BACL</name>
<evidence type="ECO:0000259" key="1">
    <source>
        <dbReference type="Pfam" id="PF01323"/>
    </source>
</evidence>
<sequence>MEIAIWSDYVCPFCYIGKRRLEQALEDTGYASQAKLQLKAYQLDASTPEVVTESVYESLARKYGTSIEQARSMTANVTEQAKTVGLEYNFDDMKGANTARAHRLVKYADTEGKGYDLGEKLLKAHFLDGQNVNDPSLLAQLASEVGLEQKKAREVVESNQFFPEIQIDQTEAAQIGIQGVPFFVLNNKYAISGAQPIEVFKEAIEKVAQEEGLKPTPKLQFVGEPGAVCKDDSCEI</sequence>
<gene>
    <name evidence="2" type="ORF">ACFO0S_07505</name>
</gene>
<accession>A0ABV8UUD9</accession>
<feature type="domain" description="DSBA-like thioredoxin" evidence="1">
    <location>
        <begin position="3"/>
        <end position="204"/>
    </location>
</feature>
<dbReference type="Proteomes" id="UP001595733">
    <property type="component" value="Unassembled WGS sequence"/>
</dbReference>
<organism evidence="2 3">
    <name type="scientific">Chryseomicrobium palamuruense</name>
    <dbReference type="NCBI Taxonomy" id="682973"/>
    <lineage>
        <taxon>Bacteria</taxon>
        <taxon>Bacillati</taxon>
        <taxon>Bacillota</taxon>
        <taxon>Bacilli</taxon>
        <taxon>Bacillales</taxon>
        <taxon>Caryophanaceae</taxon>
        <taxon>Chryseomicrobium</taxon>
    </lineage>
</organism>
<comment type="caution">
    <text evidence="2">The sequence shown here is derived from an EMBL/GenBank/DDBJ whole genome shotgun (WGS) entry which is preliminary data.</text>
</comment>
<protein>
    <submittedName>
        <fullName evidence="2">DsbA family protein</fullName>
    </submittedName>
</protein>
<keyword evidence="3" id="KW-1185">Reference proteome</keyword>
<dbReference type="PANTHER" id="PTHR13887">
    <property type="entry name" value="GLUTATHIONE S-TRANSFERASE KAPPA"/>
    <property type="match status" value="1"/>
</dbReference>
<dbReference type="RefSeq" id="WP_378141162.1">
    <property type="nucleotide sequence ID" value="NZ_JBHSEF010000021.1"/>
</dbReference>
<dbReference type="SUPFAM" id="SSF52833">
    <property type="entry name" value="Thioredoxin-like"/>
    <property type="match status" value="1"/>
</dbReference>
<dbReference type="Gene3D" id="3.40.30.10">
    <property type="entry name" value="Glutaredoxin"/>
    <property type="match status" value="1"/>
</dbReference>
<dbReference type="InterPro" id="IPR001853">
    <property type="entry name" value="DSBA-like_thioredoxin_dom"/>
</dbReference>
<dbReference type="InterPro" id="IPR036249">
    <property type="entry name" value="Thioredoxin-like_sf"/>
</dbReference>
<evidence type="ECO:0000313" key="3">
    <source>
        <dbReference type="Proteomes" id="UP001595733"/>
    </source>
</evidence>